<dbReference type="AlphaFoldDB" id="A0AAD4I504"/>
<feature type="compositionally biased region" description="Pro residues" evidence="1">
    <location>
        <begin position="66"/>
        <end position="76"/>
    </location>
</feature>
<evidence type="ECO:0000313" key="3">
    <source>
        <dbReference type="EMBL" id="KAG9189060.1"/>
    </source>
</evidence>
<feature type="transmembrane region" description="Helical" evidence="2">
    <location>
        <begin position="28"/>
        <end position="47"/>
    </location>
</feature>
<keyword evidence="2" id="KW-1133">Transmembrane helix</keyword>
<organism evidence="3 4">
    <name type="scientific">Alternaria panax</name>
    <dbReference type="NCBI Taxonomy" id="48097"/>
    <lineage>
        <taxon>Eukaryota</taxon>
        <taxon>Fungi</taxon>
        <taxon>Dikarya</taxon>
        <taxon>Ascomycota</taxon>
        <taxon>Pezizomycotina</taxon>
        <taxon>Dothideomycetes</taxon>
        <taxon>Pleosporomycetidae</taxon>
        <taxon>Pleosporales</taxon>
        <taxon>Pleosporineae</taxon>
        <taxon>Pleosporaceae</taxon>
        <taxon>Alternaria</taxon>
        <taxon>Alternaria sect. Panax</taxon>
    </lineage>
</organism>
<keyword evidence="2" id="KW-0812">Transmembrane</keyword>
<keyword evidence="2" id="KW-0472">Membrane</keyword>
<dbReference type="EMBL" id="JAANER010000005">
    <property type="protein sequence ID" value="KAG9189060.1"/>
    <property type="molecule type" value="Genomic_DNA"/>
</dbReference>
<comment type="caution">
    <text evidence="3">The sequence shown here is derived from an EMBL/GenBank/DDBJ whole genome shotgun (WGS) entry which is preliminary data.</text>
</comment>
<accession>A0AAD4I504</accession>
<feature type="region of interest" description="Disordered" evidence="1">
    <location>
        <begin position="55"/>
        <end position="83"/>
    </location>
</feature>
<gene>
    <name evidence="3" type="ORF">G6011_05928</name>
</gene>
<sequence>MSLQLLLCAFIAALVLHRQLDLRDSWLFLLLLWLVVHYLMLFVRHHLFAYPSDEDDRLSPDVDTTLPPPPPQPGPVEEPTMKTSPTFVRVRETIKAVPTKAVTNDTKYGRRNKTVKTFRYDMLRRTEKMALGIQYMRDEVDFQRRFRAQQYRRLVVVESLPEADQQQQPCLALIPYQPPRKYTWDFSAAIRSADSVRDWAPVMSCFKIKALVMRFEEILQGRRSLNLVGSILPLKTVAEYRAVSLDGARYNPAVAAEEISAGDGSVIESDGECSQPLDPIDEDYLRGTRRTRDPVEGDTEGSCAEPRLRKRLNSQLPGRLSKKSDYAGYAATNTEYSILDWGHHSQAEMFSWIFAPGAVWD</sequence>
<evidence type="ECO:0000256" key="1">
    <source>
        <dbReference type="SAM" id="MobiDB-lite"/>
    </source>
</evidence>
<proteinExistence type="predicted"/>
<evidence type="ECO:0000313" key="4">
    <source>
        <dbReference type="Proteomes" id="UP001199106"/>
    </source>
</evidence>
<evidence type="ECO:0000256" key="2">
    <source>
        <dbReference type="SAM" id="Phobius"/>
    </source>
</evidence>
<dbReference type="Proteomes" id="UP001199106">
    <property type="component" value="Unassembled WGS sequence"/>
</dbReference>
<keyword evidence="4" id="KW-1185">Reference proteome</keyword>
<name>A0AAD4I504_9PLEO</name>
<protein>
    <submittedName>
        <fullName evidence="3">Uncharacterized protein</fullName>
    </submittedName>
</protein>
<reference evidence="3" key="1">
    <citation type="submission" date="2021-07" db="EMBL/GenBank/DDBJ databases">
        <title>Genome Resource of American Ginseng Black Spot Pathogen Alternaria panax.</title>
        <authorList>
            <person name="Qiu C."/>
            <person name="Wang W."/>
            <person name="Liu Z."/>
        </authorList>
    </citation>
    <scope>NUCLEOTIDE SEQUENCE</scope>
    <source>
        <strain evidence="3">BNCC115425</strain>
    </source>
</reference>